<comment type="caution">
    <text evidence="15">The sequence shown here is derived from an EMBL/GenBank/DDBJ whole genome shotgun (WGS) entry which is preliminary data.</text>
</comment>
<keyword evidence="9 11" id="KW-0275">Fatty acid biosynthesis</keyword>
<comment type="pathway">
    <text evidence="1 11">Lipid metabolism; fatty acid biosynthesis.</text>
</comment>
<dbReference type="AlphaFoldDB" id="A0A7C3UZ73"/>
<proteinExistence type="inferred from homology"/>
<evidence type="ECO:0000256" key="10">
    <source>
        <dbReference type="ARBA" id="ARBA00023315"/>
    </source>
</evidence>
<dbReference type="EMBL" id="DTMQ01000029">
    <property type="protein sequence ID" value="HGE99287.1"/>
    <property type="molecule type" value="Genomic_DNA"/>
</dbReference>
<dbReference type="FunFam" id="3.40.47.10:FF:000029">
    <property type="entry name" value="3-oxoacyl-[acyl-carrier-protein] synthase 1"/>
    <property type="match status" value="1"/>
</dbReference>
<keyword evidence="5 11" id="KW-0444">Lipid biosynthesis</keyword>
<evidence type="ECO:0000256" key="3">
    <source>
        <dbReference type="ARBA" id="ARBA00012356"/>
    </source>
</evidence>
<accession>A0A7C3UZ73</accession>
<dbReference type="Pfam" id="PF02801">
    <property type="entry name" value="Ketoacyl-synt_C"/>
    <property type="match status" value="1"/>
</dbReference>
<evidence type="ECO:0000256" key="2">
    <source>
        <dbReference type="ARBA" id="ARBA00008467"/>
    </source>
</evidence>
<comment type="function">
    <text evidence="11">Involved in the type II fatty acid elongation cycle. Catalyzes the elongation of a wide range of acyl-ACP by the addition of two carbons from malonyl-ACP to an acyl acceptor. Can efficiently catalyze the conversion of palmitoleoyl-ACP (cis-hexadec-9-enoyl-ACP) to cis-vaccenoyl-ACP (cis-octadec-11-enoyl-ACP), an essential step in the thermal regulation of fatty acid composition.</text>
</comment>
<dbReference type="InterPro" id="IPR017568">
    <property type="entry name" value="3-oxoacyl-ACP_synth-2"/>
</dbReference>
<evidence type="ECO:0000256" key="12">
    <source>
        <dbReference type="PIRSR" id="PIRSR000447-1"/>
    </source>
</evidence>
<dbReference type="PANTHER" id="PTHR11712">
    <property type="entry name" value="POLYKETIDE SYNTHASE-RELATED"/>
    <property type="match status" value="1"/>
</dbReference>
<dbReference type="GO" id="GO:0030497">
    <property type="term" value="P:fatty acid elongation"/>
    <property type="evidence" value="ECO:0007669"/>
    <property type="project" value="UniProtKB-ARBA"/>
</dbReference>
<dbReference type="InterPro" id="IPR018201">
    <property type="entry name" value="Ketoacyl_synth_AS"/>
</dbReference>
<gene>
    <name evidence="15" type="primary">fabF</name>
    <name evidence="15" type="ORF">ENX07_04370</name>
</gene>
<dbReference type="CDD" id="cd00834">
    <property type="entry name" value="KAS_I_II"/>
    <property type="match status" value="1"/>
</dbReference>
<dbReference type="EC" id="2.3.1.179" evidence="3 11"/>
<evidence type="ECO:0000256" key="6">
    <source>
        <dbReference type="ARBA" id="ARBA00022679"/>
    </source>
</evidence>
<evidence type="ECO:0000256" key="1">
    <source>
        <dbReference type="ARBA" id="ARBA00005194"/>
    </source>
</evidence>
<dbReference type="SMART" id="SM00825">
    <property type="entry name" value="PKS_KS"/>
    <property type="match status" value="1"/>
</dbReference>
<protein>
    <recommendedName>
        <fullName evidence="4 11">3-oxoacyl-[acyl-carrier-protein] synthase 2</fullName>
        <ecNumber evidence="3 11">2.3.1.179</ecNumber>
    </recommendedName>
</protein>
<name>A0A7C3UZ73_UNCW3</name>
<feature type="domain" description="Ketosynthase family 3 (KS3)" evidence="14">
    <location>
        <begin position="2"/>
        <end position="410"/>
    </location>
</feature>
<dbReference type="NCBIfam" id="TIGR03150">
    <property type="entry name" value="fabF"/>
    <property type="match status" value="1"/>
</dbReference>
<dbReference type="Gene3D" id="3.40.47.10">
    <property type="match status" value="1"/>
</dbReference>
<dbReference type="InterPro" id="IPR014030">
    <property type="entry name" value="Ketoacyl_synth_N"/>
</dbReference>
<feature type="active site" description="For beta-ketoacyl synthase activity" evidence="12">
    <location>
        <position position="163"/>
    </location>
</feature>
<dbReference type="SUPFAM" id="SSF53901">
    <property type="entry name" value="Thiolase-like"/>
    <property type="match status" value="2"/>
</dbReference>
<dbReference type="GO" id="GO:0004315">
    <property type="term" value="F:3-oxoacyl-[acyl-carrier-protein] synthase activity"/>
    <property type="evidence" value="ECO:0007669"/>
    <property type="project" value="UniProtKB-UniRule"/>
</dbReference>
<evidence type="ECO:0000256" key="8">
    <source>
        <dbReference type="ARBA" id="ARBA00023098"/>
    </source>
</evidence>
<dbReference type="PROSITE" id="PS52004">
    <property type="entry name" value="KS3_2"/>
    <property type="match status" value="1"/>
</dbReference>
<comment type="catalytic activity">
    <reaction evidence="11">
        <text>a fatty acyl-[ACP] + malonyl-[ACP] + H(+) = a 3-oxoacyl-[ACP] + holo-[ACP] + CO2</text>
        <dbReference type="Rhea" id="RHEA:22836"/>
        <dbReference type="Rhea" id="RHEA-COMP:9623"/>
        <dbReference type="Rhea" id="RHEA-COMP:9685"/>
        <dbReference type="Rhea" id="RHEA-COMP:9916"/>
        <dbReference type="Rhea" id="RHEA-COMP:14125"/>
        <dbReference type="ChEBI" id="CHEBI:15378"/>
        <dbReference type="ChEBI" id="CHEBI:16526"/>
        <dbReference type="ChEBI" id="CHEBI:64479"/>
        <dbReference type="ChEBI" id="CHEBI:78449"/>
        <dbReference type="ChEBI" id="CHEBI:78776"/>
        <dbReference type="ChEBI" id="CHEBI:138651"/>
    </reaction>
</comment>
<dbReference type="InterPro" id="IPR000794">
    <property type="entry name" value="Beta-ketoacyl_synthase"/>
</dbReference>
<comment type="catalytic activity">
    <reaction evidence="11">
        <text>(9Z)-hexadecenoyl-[ACP] + malonyl-[ACP] + H(+) = 3-oxo-(11Z)-octadecenoyl-[ACP] + holo-[ACP] + CO2</text>
        <dbReference type="Rhea" id="RHEA:55040"/>
        <dbReference type="Rhea" id="RHEA-COMP:9623"/>
        <dbReference type="Rhea" id="RHEA-COMP:9685"/>
        <dbReference type="Rhea" id="RHEA-COMP:10800"/>
        <dbReference type="Rhea" id="RHEA-COMP:14074"/>
        <dbReference type="ChEBI" id="CHEBI:15378"/>
        <dbReference type="ChEBI" id="CHEBI:16526"/>
        <dbReference type="ChEBI" id="CHEBI:64479"/>
        <dbReference type="ChEBI" id="CHEBI:78449"/>
        <dbReference type="ChEBI" id="CHEBI:83989"/>
        <dbReference type="ChEBI" id="CHEBI:138538"/>
        <dbReference type="EC" id="2.3.1.179"/>
    </reaction>
</comment>
<keyword evidence="8" id="KW-0443">Lipid metabolism</keyword>
<sequence length="412" mass="44426">MRRRCVVTGLGVITPLGLDVPTFFSNLLSGKSGIKRITRFDPTGLPVQIAGEINNFNPTERFDPKLIKRTDLFTQYALWASAEAISDSGLDLKAIDPYRIGVLIGSGMGGIETWEKEHEKFLTQGPKRVSPFLVPMMIPDMASGQVAILYGLKGPNFCTVSACASGAHAIGESFRLIVYGDADVMITGGTEAPLTAYTIAAFANMGALSKRNEPPEAASSPFDRDRDGFVISEGSGIVILEELEHAQKRGAKIYCELVGYGATADAYHITAPDPEGEGTYEVMRRAIADGGVKKEEVDYINAHGTSTKLNDLTETKAIKRLFGDHAKRIAISSTKSMIGHSLGAAGAIEFVVTALSVYHQKVHPTINLKNPDPELDLDYVPEGSRAIPIRVALSNSLGFGGHNTCLAVRRWE</sequence>
<keyword evidence="10 11" id="KW-0012">Acyltransferase</keyword>
<dbReference type="UniPathway" id="UPA00094"/>
<evidence type="ECO:0000313" key="15">
    <source>
        <dbReference type="EMBL" id="HGE99287.1"/>
    </source>
</evidence>
<dbReference type="InterPro" id="IPR016039">
    <property type="entry name" value="Thiolase-like"/>
</dbReference>
<dbReference type="PROSITE" id="PS00606">
    <property type="entry name" value="KS3_1"/>
    <property type="match status" value="1"/>
</dbReference>
<keyword evidence="7" id="KW-0276">Fatty acid metabolism</keyword>
<dbReference type="InterPro" id="IPR020841">
    <property type="entry name" value="PKS_Beta-ketoAc_synthase_dom"/>
</dbReference>
<dbReference type="PANTHER" id="PTHR11712:SF336">
    <property type="entry name" value="3-OXOACYL-[ACYL-CARRIER-PROTEIN] SYNTHASE, MITOCHONDRIAL"/>
    <property type="match status" value="1"/>
</dbReference>
<evidence type="ECO:0000256" key="5">
    <source>
        <dbReference type="ARBA" id="ARBA00022516"/>
    </source>
</evidence>
<keyword evidence="6 11" id="KW-0808">Transferase</keyword>
<comment type="similarity">
    <text evidence="2 11 13">Belongs to the thiolase-like superfamily. Beta-ketoacyl-ACP synthases family.</text>
</comment>
<dbReference type="InterPro" id="IPR014031">
    <property type="entry name" value="Ketoacyl_synth_C"/>
</dbReference>
<evidence type="ECO:0000256" key="13">
    <source>
        <dbReference type="RuleBase" id="RU003694"/>
    </source>
</evidence>
<dbReference type="PIRSF" id="PIRSF000447">
    <property type="entry name" value="KAS_II"/>
    <property type="match status" value="1"/>
</dbReference>
<reference evidence="15" key="1">
    <citation type="journal article" date="2020" name="mSystems">
        <title>Genome- and Community-Level Interaction Insights into Carbon Utilization and Element Cycling Functions of Hydrothermarchaeota in Hydrothermal Sediment.</title>
        <authorList>
            <person name="Zhou Z."/>
            <person name="Liu Y."/>
            <person name="Xu W."/>
            <person name="Pan J."/>
            <person name="Luo Z.H."/>
            <person name="Li M."/>
        </authorList>
    </citation>
    <scope>NUCLEOTIDE SEQUENCE [LARGE SCALE GENOMIC DNA]</scope>
    <source>
        <strain evidence="15">SpSt-906</strain>
    </source>
</reference>
<organism evidence="15">
    <name type="scientific">candidate division WOR-3 bacterium</name>
    <dbReference type="NCBI Taxonomy" id="2052148"/>
    <lineage>
        <taxon>Bacteria</taxon>
        <taxon>Bacteria division WOR-3</taxon>
    </lineage>
</organism>
<dbReference type="FunFam" id="3.40.47.10:FF:000018">
    <property type="entry name" value="3-oxoacyl-[acyl-carrier-protein] synthase 2"/>
    <property type="match status" value="1"/>
</dbReference>
<evidence type="ECO:0000256" key="7">
    <source>
        <dbReference type="ARBA" id="ARBA00022832"/>
    </source>
</evidence>
<dbReference type="NCBIfam" id="NF005589">
    <property type="entry name" value="PRK07314.1"/>
    <property type="match status" value="1"/>
</dbReference>
<evidence type="ECO:0000256" key="11">
    <source>
        <dbReference type="PIRNR" id="PIRNR000447"/>
    </source>
</evidence>
<evidence type="ECO:0000256" key="4">
    <source>
        <dbReference type="ARBA" id="ARBA00014657"/>
    </source>
</evidence>
<evidence type="ECO:0000256" key="9">
    <source>
        <dbReference type="ARBA" id="ARBA00023160"/>
    </source>
</evidence>
<dbReference type="Pfam" id="PF00109">
    <property type="entry name" value="ketoacyl-synt"/>
    <property type="match status" value="1"/>
</dbReference>
<evidence type="ECO:0000259" key="14">
    <source>
        <dbReference type="PROSITE" id="PS52004"/>
    </source>
</evidence>